<dbReference type="CDD" id="cd22585">
    <property type="entry name" value="Rcat_RBR_DEAH12-like"/>
    <property type="match status" value="1"/>
</dbReference>
<evidence type="ECO:0000313" key="12">
    <source>
        <dbReference type="Proteomes" id="UP000178912"/>
    </source>
</evidence>
<dbReference type="GO" id="GO:0043130">
    <property type="term" value="F:ubiquitin binding"/>
    <property type="evidence" value="ECO:0007669"/>
    <property type="project" value="TreeGrafter"/>
</dbReference>
<keyword evidence="6" id="KW-0833">Ubl conjugation pathway</keyword>
<dbReference type="GO" id="GO:0004842">
    <property type="term" value="F:ubiquitin-protein transferase activity"/>
    <property type="evidence" value="ECO:0007669"/>
    <property type="project" value="TreeGrafter"/>
</dbReference>
<feature type="domain" description="C3H1-type" evidence="9">
    <location>
        <begin position="16"/>
        <end position="43"/>
    </location>
</feature>
<dbReference type="InterPro" id="IPR013083">
    <property type="entry name" value="Znf_RING/FYVE/PHD"/>
</dbReference>
<dbReference type="InterPro" id="IPR002867">
    <property type="entry name" value="IBR_dom"/>
</dbReference>
<gene>
    <name evidence="11" type="ORF">RAG0_15940</name>
</gene>
<evidence type="ECO:0000256" key="3">
    <source>
        <dbReference type="ARBA" id="ARBA00022723"/>
    </source>
</evidence>
<dbReference type="Pfam" id="PF22191">
    <property type="entry name" value="IBR_1"/>
    <property type="match status" value="1"/>
</dbReference>
<dbReference type="EMBL" id="FJUX01000150">
    <property type="protein sequence ID" value="CZT11935.1"/>
    <property type="molecule type" value="Genomic_DNA"/>
</dbReference>
<organism evidence="11 12">
    <name type="scientific">Rhynchosporium agropyri</name>
    <dbReference type="NCBI Taxonomy" id="914238"/>
    <lineage>
        <taxon>Eukaryota</taxon>
        <taxon>Fungi</taxon>
        <taxon>Dikarya</taxon>
        <taxon>Ascomycota</taxon>
        <taxon>Pezizomycotina</taxon>
        <taxon>Leotiomycetes</taxon>
        <taxon>Helotiales</taxon>
        <taxon>Ploettnerulaceae</taxon>
        <taxon>Rhynchosporium</taxon>
    </lineage>
</organism>
<dbReference type="PROSITE" id="PS50103">
    <property type="entry name" value="ZF_C3H1"/>
    <property type="match status" value="1"/>
</dbReference>
<evidence type="ECO:0000259" key="9">
    <source>
        <dbReference type="PROSITE" id="PS50103"/>
    </source>
</evidence>
<keyword evidence="2" id="KW-0808">Transferase</keyword>
<dbReference type="Proteomes" id="UP000178912">
    <property type="component" value="Unassembled WGS sequence"/>
</dbReference>
<evidence type="ECO:0000256" key="6">
    <source>
        <dbReference type="ARBA" id="ARBA00022786"/>
    </source>
</evidence>
<evidence type="ECO:0000256" key="2">
    <source>
        <dbReference type="ARBA" id="ARBA00022679"/>
    </source>
</evidence>
<dbReference type="GO" id="GO:0043161">
    <property type="term" value="P:proteasome-mediated ubiquitin-dependent protein catabolic process"/>
    <property type="evidence" value="ECO:0007669"/>
    <property type="project" value="TreeGrafter"/>
</dbReference>
<feature type="zinc finger region" description="C3H1-type" evidence="8">
    <location>
        <begin position="16"/>
        <end position="43"/>
    </location>
</feature>
<evidence type="ECO:0000256" key="7">
    <source>
        <dbReference type="ARBA" id="ARBA00022833"/>
    </source>
</evidence>
<evidence type="ECO:0000256" key="4">
    <source>
        <dbReference type="ARBA" id="ARBA00022737"/>
    </source>
</evidence>
<keyword evidence="3 8" id="KW-0479">Metal-binding</keyword>
<evidence type="ECO:0000313" key="11">
    <source>
        <dbReference type="EMBL" id="CZT11935.1"/>
    </source>
</evidence>
<evidence type="ECO:0000256" key="1">
    <source>
        <dbReference type="ARBA" id="ARBA00004906"/>
    </source>
</evidence>
<dbReference type="AlphaFoldDB" id="A0A1E1LN80"/>
<dbReference type="SUPFAM" id="SSF57850">
    <property type="entry name" value="RING/U-box"/>
    <property type="match status" value="2"/>
</dbReference>
<dbReference type="GO" id="GO:0097039">
    <property type="term" value="P:protein linear polyubiquitination"/>
    <property type="evidence" value="ECO:0007669"/>
    <property type="project" value="TreeGrafter"/>
</dbReference>
<dbReference type="GO" id="GO:0008270">
    <property type="term" value="F:zinc ion binding"/>
    <property type="evidence" value="ECO:0007669"/>
    <property type="project" value="UniProtKB-KW"/>
</dbReference>
<proteinExistence type="predicted"/>
<evidence type="ECO:0000256" key="5">
    <source>
        <dbReference type="ARBA" id="ARBA00022771"/>
    </source>
</evidence>
<dbReference type="InterPro" id="IPR001841">
    <property type="entry name" value="Znf_RING"/>
</dbReference>
<keyword evidence="5 8" id="KW-0863">Zinc-finger</keyword>
<feature type="domain" description="RING-type" evidence="10">
    <location>
        <begin position="523"/>
        <end position="743"/>
    </location>
</feature>
<dbReference type="InterPro" id="IPR051628">
    <property type="entry name" value="LUBAC_E3_Ligases"/>
</dbReference>
<reference evidence="12" key="1">
    <citation type="submission" date="2016-03" db="EMBL/GenBank/DDBJ databases">
        <authorList>
            <person name="Guldener U."/>
        </authorList>
    </citation>
    <scope>NUCLEOTIDE SEQUENCE [LARGE SCALE GENOMIC DNA]</scope>
    <source>
        <strain evidence="12">04CH-RAC-A.6.1</strain>
    </source>
</reference>
<keyword evidence="12" id="KW-1185">Reference proteome</keyword>
<dbReference type="Gene3D" id="3.30.40.10">
    <property type="entry name" value="Zinc/RING finger domain, C3HC4 (zinc finger)"/>
    <property type="match status" value="1"/>
</dbReference>
<keyword evidence="7 8" id="KW-0862">Zinc</keyword>
<evidence type="ECO:0000256" key="8">
    <source>
        <dbReference type="PROSITE-ProRule" id="PRU00723"/>
    </source>
</evidence>
<dbReference type="OrthoDB" id="10009520at2759"/>
<dbReference type="Pfam" id="PF01485">
    <property type="entry name" value="IBR"/>
    <property type="match status" value="1"/>
</dbReference>
<comment type="pathway">
    <text evidence="1">Protein modification; protein ubiquitination.</text>
</comment>
<dbReference type="InterPro" id="IPR044066">
    <property type="entry name" value="TRIAD_supradom"/>
</dbReference>
<sequence>MLTPQQVDPDIASPDSRATIPCMFLSRPRGCQNSSCPYLHVVNAPAGAKDSGQDLEANIEEDQEHGDDFIRNLLGATVCFGEFGHTLKVSFPSDFSLVCITGLVAGTTTEDFVEVLREFGYDLTAECVRISKLVGSSEPKATVKVEDPLFAQGLCSKLKTQRSNLKAAPIPINARLLSCRKVYISWHKPTRSVWVNFGSGEVANRVAQKFRDGRYKCLGQSVESSLGKCSPGRGGRRGSSNPSAWTIILSDVPSNSTSRDIEEAIKSQYDKPRHLELGPCSYQASDAEISVIVRTQLEEHGLLESFYLASTNKGKRTKATALFADEADAKSACVLKNRPLDILGKGKITITMIQSAKIKVSTPVYIATKSEIDVRIKGWKERRLGLHAYPDAIQRFTTLKVEGDSAQDVANARKTLDQILSGTILRTGDSVVWDSSLSSNGNAYKKVKSIAKELHVLIIRNKTQRQLQYYGPIAKVQDIVNQVTDMLREEPSTNRDIQQHQDTIIKGNQASEVRPMLEIASAAEGKCPICLDDEPDTPIQTLCKHSYCFECFENCCKSAASTNKEEFRVECQGDGGNCTVVFKLAELKDHLSSSAFELVLQSSFEEYIQKHPKDFHYCPTPDCGYVYRCTPVSSFKPTAYRCPNCLEPICTFCHARHGDYTCAQYQDIESGGYEALEKLKKELNIKDCPTCKTSMEKTEGCNHITCGGCRAHICWVCMAVFRTSGPCYDHMREQHGSIGLEDLDHYLADW</sequence>
<protein>
    <submittedName>
        <fullName evidence="11">Related to ariadne-2 protein</fullName>
    </submittedName>
</protein>
<keyword evidence="4" id="KW-0677">Repeat</keyword>
<evidence type="ECO:0000259" key="10">
    <source>
        <dbReference type="PROSITE" id="PS51873"/>
    </source>
</evidence>
<dbReference type="InterPro" id="IPR000571">
    <property type="entry name" value="Znf_CCCH"/>
</dbReference>
<name>A0A1E1LN80_9HELO</name>
<dbReference type="GO" id="GO:0000151">
    <property type="term" value="C:ubiquitin ligase complex"/>
    <property type="evidence" value="ECO:0007669"/>
    <property type="project" value="TreeGrafter"/>
</dbReference>
<dbReference type="CDD" id="cd20335">
    <property type="entry name" value="BRcat_RBR"/>
    <property type="match status" value="1"/>
</dbReference>
<dbReference type="PANTHER" id="PTHR22770">
    <property type="entry name" value="UBIQUITIN CONJUGATING ENZYME 7 INTERACTING PROTEIN-RELATED"/>
    <property type="match status" value="1"/>
</dbReference>
<dbReference type="PANTHER" id="PTHR22770:SF13">
    <property type="entry name" value="RING-TYPE DOMAIN-CONTAINING PROTEIN"/>
    <property type="match status" value="1"/>
</dbReference>
<dbReference type="SMART" id="SM00184">
    <property type="entry name" value="RING"/>
    <property type="match status" value="2"/>
</dbReference>
<accession>A0A1E1LN80</accession>
<dbReference type="Gene3D" id="1.20.120.1750">
    <property type="match status" value="1"/>
</dbReference>
<dbReference type="PROSITE" id="PS51873">
    <property type="entry name" value="TRIAD"/>
    <property type="match status" value="1"/>
</dbReference>